<feature type="transmembrane region" description="Helical" evidence="2">
    <location>
        <begin position="480"/>
        <end position="502"/>
    </location>
</feature>
<feature type="region of interest" description="Disordered" evidence="1">
    <location>
        <begin position="127"/>
        <end position="173"/>
    </location>
</feature>
<dbReference type="AlphaFoldDB" id="A0A8J4Q4A5"/>
<feature type="compositionally biased region" description="Low complexity" evidence="1">
    <location>
        <begin position="49"/>
        <end position="71"/>
    </location>
</feature>
<feature type="region of interest" description="Disordered" evidence="1">
    <location>
        <begin position="33"/>
        <end position="74"/>
    </location>
</feature>
<feature type="transmembrane region" description="Helical" evidence="2">
    <location>
        <begin position="260"/>
        <end position="284"/>
    </location>
</feature>
<feature type="domain" description="Phosphatidic acid phosphatase type 2/haloperoxidase" evidence="3">
    <location>
        <begin position="302"/>
        <end position="412"/>
    </location>
</feature>
<protein>
    <recommendedName>
        <fullName evidence="3">Phosphatidic acid phosphatase type 2/haloperoxidase domain-containing protein</fullName>
    </recommendedName>
</protein>
<dbReference type="Pfam" id="PF01569">
    <property type="entry name" value="PAP2"/>
    <property type="match status" value="1"/>
</dbReference>
<dbReference type="SUPFAM" id="SSF48317">
    <property type="entry name" value="Acid phosphatase/Vanadium-dependent haloperoxidase"/>
    <property type="match status" value="1"/>
</dbReference>
<feature type="transmembrane region" description="Helical" evidence="2">
    <location>
        <begin position="369"/>
        <end position="385"/>
    </location>
</feature>
<feature type="compositionally biased region" description="Low complexity" evidence="1">
    <location>
        <begin position="131"/>
        <end position="149"/>
    </location>
</feature>
<evidence type="ECO:0000259" key="3">
    <source>
        <dbReference type="Pfam" id="PF01569"/>
    </source>
</evidence>
<dbReference type="PANTHER" id="PTHR14969">
    <property type="entry name" value="SPHINGOSINE-1-PHOSPHATE PHOSPHOHYDROLASE"/>
    <property type="match status" value="1"/>
</dbReference>
<dbReference type="InterPro" id="IPR000326">
    <property type="entry name" value="PAP2/HPO"/>
</dbReference>
<proteinExistence type="predicted"/>
<dbReference type="GO" id="GO:0042392">
    <property type="term" value="F:sphingosine-1-phosphate phosphatase activity"/>
    <property type="evidence" value="ECO:0007669"/>
    <property type="project" value="TreeGrafter"/>
</dbReference>
<feature type="transmembrane region" description="Helical" evidence="2">
    <location>
        <begin position="543"/>
        <end position="567"/>
    </location>
</feature>
<name>A0A8J4Q4A5_9MYCE</name>
<dbReference type="EMBL" id="AJWJ01000014">
    <property type="protein sequence ID" value="KAF2077997.1"/>
    <property type="molecule type" value="Genomic_DNA"/>
</dbReference>
<keyword evidence="2" id="KW-0472">Membrane</keyword>
<evidence type="ECO:0000313" key="5">
    <source>
        <dbReference type="Proteomes" id="UP000695562"/>
    </source>
</evidence>
<feature type="transmembrane region" description="Helical" evidence="2">
    <location>
        <begin position="336"/>
        <end position="357"/>
    </location>
</feature>
<feature type="transmembrane region" description="Helical" evidence="2">
    <location>
        <begin position="296"/>
        <end position="315"/>
    </location>
</feature>
<keyword evidence="2" id="KW-1133">Transmembrane helix</keyword>
<dbReference type="InterPro" id="IPR036938">
    <property type="entry name" value="PAP2/HPO_sf"/>
</dbReference>
<dbReference type="OrthoDB" id="17812at2759"/>
<sequence length="574" mass="65192">MNTQTKHKNFCSSNNNIDIKDNHSSFLQFKLDQQNNSNSSRSSGRERSSSNSNIGDNYNNYYSNNNNNNNNDQLFDFTTDSIGFSNNSNSNSNSNNNNNIISRSSSLHKFEIEESIVGQYSVQDTLPAVPSPAGSTHSYSSTSSDNTLSLPTINSTLSGNGQTNNHYSKQSDPELASLMTPIEEYNEEYDDGTTIFAPPPINEEDHLLSNSRDFKSIYDANLSKRPKKRFVYLFPFWLEQKLKWFDDPIIEFCQRIHNRYIYYFSLFITACVAIEIAIAMPFILFILGQDSLATEFTYLGLLLALFSQIPKRFLWRFRPYMVKRAKLMKKDKTSSFPSRAVTCSVVYSYAIVWAVLYHGGGVENGWFRWWFPFLFIGMIGASSFARINLGVHYPSDCVGGVIQGVVVCLLGTGFRKADIVGCRSCWDGGCYAQIESRVLSLHTLDRLNFIMLCVLLALFIVIPIVSVMRPVDFWSKCDRVYGMLFPAVAFQLLMLCPRSYSLNGSLPKPSYPEWYSYLFGFSLAIITTLGASKIKIHSKYSILIFWTLFIVLSVSLFTWRLSLVGFAKVEDHQL</sequence>
<dbReference type="PANTHER" id="PTHR14969:SF55">
    <property type="entry name" value="PHOSPHATIDIC ACID PHOSPHATASE TYPE 2_HALOPEROXIDASE DOMAIN-CONTAINING PROTEIN"/>
    <property type="match status" value="1"/>
</dbReference>
<dbReference type="Gene3D" id="1.20.144.10">
    <property type="entry name" value="Phosphatidic acid phosphatase type 2/haloperoxidase"/>
    <property type="match status" value="1"/>
</dbReference>
<reference evidence="4" key="1">
    <citation type="submission" date="2020-01" db="EMBL/GenBank/DDBJ databases">
        <title>Development of genomics and gene disruption for Polysphondylium violaceum indicates a role for the polyketide synthase stlB in stalk morphogenesis.</title>
        <authorList>
            <person name="Narita B."/>
            <person name="Kawabe Y."/>
            <person name="Kin K."/>
            <person name="Saito T."/>
            <person name="Gibbs R."/>
            <person name="Kuspa A."/>
            <person name="Muzny D."/>
            <person name="Queller D."/>
            <person name="Richards S."/>
            <person name="Strassman J."/>
            <person name="Sucgang R."/>
            <person name="Worley K."/>
            <person name="Schaap P."/>
        </authorList>
    </citation>
    <scope>NUCLEOTIDE SEQUENCE</scope>
    <source>
        <strain evidence="4">QSvi11</strain>
    </source>
</reference>
<feature type="compositionally biased region" description="Polar residues" evidence="1">
    <location>
        <begin position="150"/>
        <end position="170"/>
    </location>
</feature>
<evidence type="ECO:0000256" key="2">
    <source>
        <dbReference type="SAM" id="Phobius"/>
    </source>
</evidence>
<gene>
    <name evidence="4" type="ORF">CYY_000721</name>
</gene>
<comment type="caution">
    <text evidence="4">The sequence shown here is derived from an EMBL/GenBank/DDBJ whole genome shotgun (WGS) entry which is preliminary data.</text>
</comment>
<feature type="transmembrane region" description="Helical" evidence="2">
    <location>
        <begin position="449"/>
        <end position="468"/>
    </location>
</feature>
<feature type="transmembrane region" description="Helical" evidence="2">
    <location>
        <begin position="514"/>
        <end position="531"/>
    </location>
</feature>
<organism evidence="4 5">
    <name type="scientific">Polysphondylium violaceum</name>
    <dbReference type="NCBI Taxonomy" id="133409"/>
    <lineage>
        <taxon>Eukaryota</taxon>
        <taxon>Amoebozoa</taxon>
        <taxon>Evosea</taxon>
        <taxon>Eumycetozoa</taxon>
        <taxon>Dictyostelia</taxon>
        <taxon>Dictyosteliales</taxon>
        <taxon>Dictyosteliaceae</taxon>
        <taxon>Polysphondylium</taxon>
    </lineage>
</organism>
<accession>A0A8J4Q4A5</accession>
<keyword evidence="5" id="KW-1185">Reference proteome</keyword>
<keyword evidence="2" id="KW-0812">Transmembrane</keyword>
<evidence type="ECO:0000256" key="1">
    <source>
        <dbReference type="SAM" id="MobiDB-lite"/>
    </source>
</evidence>
<dbReference type="Proteomes" id="UP000695562">
    <property type="component" value="Unassembled WGS sequence"/>
</dbReference>
<evidence type="ECO:0000313" key="4">
    <source>
        <dbReference type="EMBL" id="KAF2077997.1"/>
    </source>
</evidence>